<dbReference type="Proteomes" id="UP001158576">
    <property type="component" value="Chromosome XSR"/>
</dbReference>
<keyword evidence="3" id="KW-1185">Reference proteome</keyword>
<sequence length="112" mass="13017">MILKILIFVQLAQTLEQLPFKNATSTAKPRETPSLPADWRAESRVNISVAQPPRKRVKTLDRQAALIKRYRQNQKLRNSTFISEEQEDFLQAENSSVKILFHAFFLAFLLFL</sequence>
<gene>
    <name evidence="2" type="ORF">OKIOD_LOCUS4837</name>
</gene>
<reference evidence="2 3" key="1">
    <citation type="submission" date="2021-04" db="EMBL/GenBank/DDBJ databases">
        <authorList>
            <person name="Bliznina A."/>
        </authorList>
    </citation>
    <scope>NUCLEOTIDE SEQUENCE [LARGE SCALE GENOMIC DNA]</scope>
</reference>
<name>A0ABN7S6E6_OIKDI</name>
<feature type="chain" id="PRO_5045078044" evidence="1">
    <location>
        <begin position="18"/>
        <end position="112"/>
    </location>
</feature>
<accession>A0ABN7S6E6</accession>
<proteinExistence type="predicted"/>
<feature type="signal peptide" evidence="1">
    <location>
        <begin position="1"/>
        <end position="17"/>
    </location>
</feature>
<keyword evidence="1" id="KW-0732">Signal</keyword>
<protein>
    <submittedName>
        <fullName evidence="2">Oidioi.mRNA.OKI2018_I69.XSR.g13279.t1.cds</fullName>
    </submittedName>
</protein>
<evidence type="ECO:0000313" key="3">
    <source>
        <dbReference type="Proteomes" id="UP001158576"/>
    </source>
</evidence>
<dbReference type="EMBL" id="OU015569">
    <property type="protein sequence ID" value="CAG5094135.1"/>
    <property type="molecule type" value="Genomic_DNA"/>
</dbReference>
<evidence type="ECO:0000256" key="1">
    <source>
        <dbReference type="SAM" id="SignalP"/>
    </source>
</evidence>
<evidence type="ECO:0000313" key="2">
    <source>
        <dbReference type="EMBL" id="CAG5094135.1"/>
    </source>
</evidence>
<organism evidence="2 3">
    <name type="scientific">Oikopleura dioica</name>
    <name type="common">Tunicate</name>
    <dbReference type="NCBI Taxonomy" id="34765"/>
    <lineage>
        <taxon>Eukaryota</taxon>
        <taxon>Metazoa</taxon>
        <taxon>Chordata</taxon>
        <taxon>Tunicata</taxon>
        <taxon>Appendicularia</taxon>
        <taxon>Copelata</taxon>
        <taxon>Oikopleuridae</taxon>
        <taxon>Oikopleura</taxon>
    </lineage>
</organism>